<feature type="transmembrane region" description="Helical" evidence="1">
    <location>
        <begin position="16"/>
        <end position="44"/>
    </location>
</feature>
<keyword evidence="1" id="KW-0812">Transmembrane</keyword>
<dbReference type="Pfam" id="PF11911">
    <property type="entry name" value="DUF3429"/>
    <property type="match status" value="1"/>
</dbReference>
<evidence type="ECO:0000256" key="1">
    <source>
        <dbReference type="SAM" id="Phobius"/>
    </source>
</evidence>
<keyword evidence="1" id="KW-0472">Membrane</keyword>
<dbReference type="AlphaFoldDB" id="W1RRK1"/>
<dbReference type="Proteomes" id="UP000018857">
    <property type="component" value="Unassembled WGS sequence"/>
</dbReference>
<evidence type="ECO:0000313" key="2">
    <source>
        <dbReference type="EMBL" id="ETI59350.1"/>
    </source>
</evidence>
<evidence type="ECO:0000313" key="3">
    <source>
        <dbReference type="Proteomes" id="UP000018857"/>
    </source>
</evidence>
<organism evidence="2 3">
    <name type="scientific">Marinomonas profundimaris</name>
    <dbReference type="NCBI Taxonomy" id="1208321"/>
    <lineage>
        <taxon>Bacteria</taxon>
        <taxon>Pseudomonadati</taxon>
        <taxon>Pseudomonadota</taxon>
        <taxon>Gammaproteobacteria</taxon>
        <taxon>Oceanospirillales</taxon>
        <taxon>Oceanospirillaceae</taxon>
        <taxon>Marinomonas</taxon>
    </lineage>
</organism>
<reference evidence="2 3" key="1">
    <citation type="journal article" date="2014" name="Genome Announc.">
        <title>Draft Genome Sequence of Marinomonas sp. Strain D104, a Polycyclic Aromatic Hydrocarbon-Degrading Bacterium from the Deep-Sea Sediment of the Arctic Ocean.</title>
        <authorList>
            <person name="Dong C."/>
            <person name="Bai X."/>
            <person name="Lai Q."/>
            <person name="Xie Y."/>
            <person name="Chen X."/>
            <person name="Shao Z."/>
        </authorList>
    </citation>
    <scope>NUCLEOTIDE SEQUENCE [LARGE SCALE GENOMIC DNA]</scope>
    <source>
        <strain evidence="2 3">D104</strain>
    </source>
</reference>
<keyword evidence="1" id="KW-1133">Transmembrane helix</keyword>
<sequence>MLDNSFGLHSLSSKRFFIITGISMLSYKPVVFTLAILSILPLFFTTYLSLTHKMFLDTSGITLFAMYGAIVLSFLCGVIWGQVIEQPENNNGKKLLISSYLIMSAAWIALLFKTPELSVVFLLLGLITIFWVEVHWLKPENSEKSYHFSLHFCLTSVASILHLLVLYPSY</sequence>
<dbReference type="InterPro" id="IPR021836">
    <property type="entry name" value="DUF3429"/>
</dbReference>
<feature type="transmembrane region" description="Helical" evidence="1">
    <location>
        <begin position="148"/>
        <end position="167"/>
    </location>
</feature>
<protein>
    <recommendedName>
        <fullName evidence="4">DUF3429 domain-containing protein</fullName>
    </recommendedName>
</protein>
<proteinExistence type="predicted"/>
<accession>W1RRK1</accession>
<dbReference type="PATRIC" id="fig|1208321.3.peg.2479"/>
<name>W1RRK1_9GAMM</name>
<keyword evidence="3" id="KW-1185">Reference proteome</keyword>
<gene>
    <name evidence="2" type="ORF">D104_12495</name>
</gene>
<feature type="transmembrane region" description="Helical" evidence="1">
    <location>
        <begin position="118"/>
        <end position="136"/>
    </location>
</feature>
<dbReference type="STRING" id="1208321.D104_12495"/>
<dbReference type="EMBL" id="AYOZ01000034">
    <property type="protein sequence ID" value="ETI59350.1"/>
    <property type="molecule type" value="Genomic_DNA"/>
</dbReference>
<feature type="transmembrane region" description="Helical" evidence="1">
    <location>
        <begin position="95"/>
        <end position="112"/>
    </location>
</feature>
<feature type="transmembrane region" description="Helical" evidence="1">
    <location>
        <begin position="64"/>
        <end position="83"/>
    </location>
</feature>
<comment type="caution">
    <text evidence="2">The sequence shown here is derived from an EMBL/GenBank/DDBJ whole genome shotgun (WGS) entry which is preliminary data.</text>
</comment>
<evidence type="ECO:0008006" key="4">
    <source>
        <dbReference type="Google" id="ProtNLM"/>
    </source>
</evidence>